<organism evidence="1 2">
    <name type="scientific">Caballeronia arationis</name>
    <dbReference type="NCBI Taxonomy" id="1777142"/>
    <lineage>
        <taxon>Bacteria</taxon>
        <taxon>Pseudomonadati</taxon>
        <taxon>Pseudomonadota</taxon>
        <taxon>Betaproteobacteria</taxon>
        <taxon>Burkholderiales</taxon>
        <taxon>Burkholderiaceae</taxon>
        <taxon>Caballeronia</taxon>
    </lineage>
</organism>
<evidence type="ECO:0000313" key="1">
    <source>
        <dbReference type="EMBL" id="SOE87985.1"/>
    </source>
</evidence>
<name>A0A7Z7N5L4_9BURK</name>
<dbReference type="AlphaFoldDB" id="A0A7Z7N5L4"/>
<accession>A0A7Z7N5L4</accession>
<sequence length="70" mass="8136">MNTPNLFSVQQLCEHATTTLEQQAGRWVPARPLGFQGLFLRQRLRLAWAVFTGRCDAVHWNTKPDDRQKQ</sequence>
<protein>
    <submittedName>
        <fullName evidence="1">Uncharacterized protein</fullName>
    </submittedName>
</protein>
<gene>
    <name evidence="1" type="ORF">SAMN05446927_6574</name>
</gene>
<dbReference type="EMBL" id="OCSU01000003">
    <property type="protein sequence ID" value="SOE87985.1"/>
    <property type="molecule type" value="Genomic_DNA"/>
</dbReference>
<reference evidence="1 2" key="1">
    <citation type="submission" date="2017-09" db="EMBL/GenBank/DDBJ databases">
        <authorList>
            <person name="Varghese N."/>
            <person name="Submissions S."/>
        </authorList>
    </citation>
    <scope>NUCLEOTIDE SEQUENCE [LARGE SCALE GENOMIC DNA]</scope>
    <source>
        <strain evidence="1 2">OK806</strain>
    </source>
</reference>
<evidence type="ECO:0000313" key="2">
    <source>
        <dbReference type="Proteomes" id="UP000219522"/>
    </source>
</evidence>
<dbReference type="Proteomes" id="UP000219522">
    <property type="component" value="Unassembled WGS sequence"/>
</dbReference>
<proteinExistence type="predicted"/>
<comment type="caution">
    <text evidence="1">The sequence shown here is derived from an EMBL/GenBank/DDBJ whole genome shotgun (WGS) entry which is preliminary data.</text>
</comment>
<keyword evidence="2" id="KW-1185">Reference proteome</keyword>